<dbReference type="STRING" id="1391654.AKJ09_01893"/>
<evidence type="ECO:0000256" key="6">
    <source>
        <dbReference type="ARBA" id="ARBA00023284"/>
    </source>
</evidence>
<evidence type="ECO:0000256" key="1">
    <source>
        <dbReference type="ARBA" id="ARBA00008987"/>
    </source>
</evidence>
<keyword evidence="6" id="KW-0676">Redox-active center</keyword>
<dbReference type="Gene3D" id="3.40.30.10">
    <property type="entry name" value="Glutaredoxin"/>
    <property type="match status" value="1"/>
</dbReference>
<evidence type="ECO:0000256" key="4">
    <source>
        <dbReference type="ARBA" id="ARBA00022982"/>
    </source>
</evidence>
<reference evidence="9 10" key="1">
    <citation type="submission" date="2015-08" db="EMBL/GenBank/DDBJ databases">
        <authorList>
            <person name="Babu N.S."/>
            <person name="Beckwith C.J."/>
            <person name="Beseler K.G."/>
            <person name="Brison A."/>
            <person name="Carone J.V."/>
            <person name="Caskin T.P."/>
            <person name="Diamond M."/>
            <person name="Durham M.E."/>
            <person name="Foxe J.M."/>
            <person name="Go M."/>
            <person name="Henderson B.A."/>
            <person name="Jones I.B."/>
            <person name="McGettigan J.A."/>
            <person name="Micheletti S.J."/>
            <person name="Nasrallah M.E."/>
            <person name="Ortiz D."/>
            <person name="Piller C.R."/>
            <person name="Privatt S.R."/>
            <person name="Schneider S.L."/>
            <person name="Sharp S."/>
            <person name="Smith T.C."/>
            <person name="Stanton J.D."/>
            <person name="Ullery H.E."/>
            <person name="Wilson R.J."/>
            <person name="Serrano M.G."/>
            <person name="Buck G."/>
            <person name="Lee V."/>
            <person name="Wang Y."/>
            <person name="Carvalho R."/>
            <person name="Voegtly L."/>
            <person name="Shi R."/>
            <person name="Duckworth R."/>
            <person name="Johnson A."/>
            <person name="Loviza R."/>
            <person name="Walstead R."/>
            <person name="Shah Z."/>
            <person name="Kiflezghi M."/>
            <person name="Wade K."/>
            <person name="Ball S.L."/>
            <person name="Bradley K.W."/>
            <person name="Asai D.J."/>
            <person name="Bowman C.A."/>
            <person name="Russell D.A."/>
            <person name="Pope W.H."/>
            <person name="Jacobs-Sera D."/>
            <person name="Hendrix R.W."/>
            <person name="Hatfull G.F."/>
        </authorList>
    </citation>
    <scope>NUCLEOTIDE SEQUENCE [LARGE SCALE GENOMIC DNA]</scope>
    <source>
        <strain evidence="9 10">DSM 27648</strain>
    </source>
</reference>
<dbReference type="PRINTS" id="PR00421">
    <property type="entry name" value="THIOREDOXIN"/>
</dbReference>
<dbReference type="InterPro" id="IPR017937">
    <property type="entry name" value="Thioredoxin_CS"/>
</dbReference>
<evidence type="ECO:0000313" key="9">
    <source>
        <dbReference type="EMBL" id="AKU95229.1"/>
    </source>
</evidence>
<dbReference type="PROSITE" id="PS51352">
    <property type="entry name" value="THIOREDOXIN_2"/>
    <property type="match status" value="1"/>
</dbReference>
<organism evidence="9 10">
    <name type="scientific">Labilithrix luteola</name>
    <dbReference type="NCBI Taxonomy" id="1391654"/>
    <lineage>
        <taxon>Bacteria</taxon>
        <taxon>Pseudomonadati</taxon>
        <taxon>Myxococcota</taxon>
        <taxon>Polyangia</taxon>
        <taxon>Polyangiales</taxon>
        <taxon>Labilitrichaceae</taxon>
        <taxon>Labilithrix</taxon>
    </lineage>
</organism>
<dbReference type="InterPro" id="IPR049299">
    <property type="entry name" value="Thio2_N"/>
</dbReference>
<keyword evidence="5" id="KW-1015">Disulfide bond</keyword>
<dbReference type="Pfam" id="PF00085">
    <property type="entry name" value="Thioredoxin"/>
    <property type="match status" value="1"/>
</dbReference>
<dbReference type="InterPro" id="IPR036249">
    <property type="entry name" value="Thioredoxin-like_sf"/>
</dbReference>
<evidence type="ECO:0000256" key="5">
    <source>
        <dbReference type="ARBA" id="ARBA00023157"/>
    </source>
</evidence>
<protein>
    <recommendedName>
        <fullName evidence="7">Thioredoxin</fullName>
    </recommendedName>
</protein>
<dbReference type="CDD" id="cd02947">
    <property type="entry name" value="TRX_family"/>
    <property type="match status" value="1"/>
</dbReference>
<dbReference type="InterPro" id="IPR013766">
    <property type="entry name" value="Thioredoxin_domain"/>
</dbReference>
<dbReference type="PATRIC" id="fig|1391654.3.peg.1910"/>
<gene>
    <name evidence="9" type="ORF">AKJ09_01893</name>
</gene>
<dbReference type="SUPFAM" id="SSF52833">
    <property type="entry name" value="Thioredoxin-like"/>
    <property type="match status" value="1"/>
</dbReference>
<name>A0A0K1PQ53_9BACT</name>
<dbReference type="Proteomes" id="UP000064967">
    <property type="component" value="Chromosome"/>
</dbReference>
<proteinExistence type="inferred from homology"/>
<dbReference type="PANTHER" id="PTHR45663:SF11">
    <property type="entry name" value="GEO12009P1"/>
    <property type="match status" value="1"/>
</dbReference>
<evidence type="ECO:0000256" key="7">
    <source>
        <dbReference type="NCBIfam" id="TIGR01068"/>
    </source>
</evidence>
<keyword evidence="2" id="KW-0813">Transport</keyword>
<dbReference type="PROSITE" id="PS00194">
    <property type="entry name" value="THIOREDOXIN_1"/>
    <property type="match status" value="1"/>
</dbReference>
<dbReference type="GO" id="GO:0005737">
    <property type="term" value="C:cytoplasm"/>
    <property type="evidence" value="ECO:0007669"/>
    <property type="project" value="TreeGrafter"/>
</dbReference>
<keyword evidence="10" id="KW-1185">Reference proteome</keyword>
<dbReference type="PANTHER" id="PTHR45663">
    <property type="entry name" value="GEO12009P1"/>
    <property type="match status" value="1"/>
</dbReference>
<dbReference type="GO" id="GO:0015035">
    <property type="term" value="F:protein-disulfide reductase activity"/>
    <property type="evidence" value="ECO:0007669"/>
    <property type="project" value="UniProtKB-UniRule"/>
</dbReference>
<keyword evidence="4" id="KW-0249">Electron transport</keyword>
<sequence>MIFDCPSCKTQNRVPVARVTSRAHCGKCKTALTPPDRPLAIHSEAEFEELIREAQVPVVVDFWADWCGPCHAVAPELEALARTKAKDAIVAKVDTEALPNIAGRFGIRSIPTMILFREQREAKRVSGAMTAQAIASNLAL</sequence>
<dbReference type="AlphaFoldDB" id="A0A0K1PQ53"/>
<dbReference type="InterPro" id="IPR005746">
    <property type="entry name" value="Thioredoxin"/>
</dbReference>
<comment type="similarity">
    <text evidence="1">Belongs to the thioredoxin family.</text>
</comment>
<dbReference type="OrthoDB" id="9790390at2"/>
<dbReference type="NCBIfam" id="TIGR01068">
    <property type="entry name" value="thioredoxin"/>
    <property type="match status" value="1"/>
</dbReference>
<evidence type="ECO:0000256" key="3">
    <source>
        <dbReference type="ARBA" id="ARBA00022723"/>
    </source>
</evidence>
<evidence type="ECO:0000256" key="2">
    <source>
        <dbReference type="ARBA" id="ARBA00022448"/>
    </source>
</evidence>
<accession>A0A0K1PQ53</accession>
<dbReference type="Pfam" id="PF21352">
    <property type="entry name" value="Zn_ribbon_Thio2"/>
    <property type="match status" value="1"/>
</dbReference>
<dbReference type="Gene3D" id="2.30.30.380">
    <property type="entry name" value="Zn-finger domain of Sec23/24"/>
    <property type="match status" value="1"/>
</dbReference>
<dbReference type="KEGG" id="llu:AKJ09_01893"/>
<evidence type="ECO:0000313" key="10">
    <source>
        <dbReference type="Proteomes" id="UP000064967"/>
    </source>
</evidence>
<evidence type="ECO:0000259" key="8">
    <source>
        <dbReference type="PROSITE" id="PS51352"/>
    </source>
</evidence>
<dbReference type="EMBL" id="CP012333">
    <property type="protein sequence ID" value="AKU95229.1"/>
    <property type="molecule type" value="Genomic_DNA"/>
</dbReference>
<dbReference type="GO" id="GO:0046872">
    <property type="term" value="F:metal ion binding"/>
    <property type="evidence" value="ECO:0007669"/>
    <property type="project" value="UniProtKB-KW"/>
</dbReference>
<feature type="domain" description="Thioredoxin" evidence="8">
    <location>
        <begin position="28"/>
        <end position="140"/>
    </location>
</feature>
<keyword evidence="3" id="KW-0479">Metal-binding</keyword>